<organism evidence="9 10">
    <name type="scientific">Chromatocurvus halotolerans</name>
    <dbReference type="NCBI Taxonomy" id="1132028"/>
    <lineage>
        <taxon>Bacteria</taxon>
        <taxon>Pseudomonadati</taxon>
        <taxon>Pseudomonadota</taxon>
        <taxon>Gammaproteobacteria</taxon>
        <taxon>Cellvibrionales</taxon>
        <taxon>Halieaceae</taxon>
        <taxon>Chromatocurvus</taxon>
    </lineage>
</organism>
<dbReference type="InterPro" id="IPR037171">
    <property type="entry name" value="NagB/RpiA_transferase-like"/>
</dbReference>
<proteinExistence type="inferred from homology"/>
<dbReference type="InterPro" id="IPR039104">
    <property type="entry name" value="6PGL"/>
</dbReference>
<dbReference type="GO" id="GO:0005975">
    <property type="term" value="P:carbohydrate metabolic process"/>
    <property type="evidence" value="ECO:0007669"/>
    <property type="project" value="UniProtKB-UniRule"/>
</dbReference>
<dbReference type="EMBL" id="SLWX01000002">
    <property type="protein sequence ID" value="TCO77644.1"/>
    <property type="molecule type" value="Genomic_DNA"/>
</dbReference>
<dbReference type="RefSeq" id="WP_117314519.1">
    <property type="nucleotide sequence ID" value="NZ_QQSW01000001.1"/>
</dbReference>
<evidence type="ECO:0000259" key="8">
    <source>
        <dbReference type="Pfam" id="PF01182"/>
    </source>
</evidence>
<dbReference type="OrthoDB" id="9810967at2"/>
<dbReference type="PANTHER" id="PTHR11054:SF0">
    <property type="entry name" value="6-PHOSPHOGLUCONOLACTONASE"/>
    <property type="match status" value="1"/>
</dbReference>
<dbReference type="CDD" id="cd01400">
    <property type="entry name" value="6PGL"/>
    <property type="match status" value="1"/>
</dbReference>
<accession>A0A4R2KUR5</accession>
<dbReference type="EC" id="3.1.1.31" evidence="5 7"/>
<comment type="similarity">
    <text evidence="4 7">Belongs to the glucosamine/galactosamine-6-phosphate isomerase family. 6-phosphogluconolactonase subfamily.</text>
</comment>
<dbReference type="GO" id="GO:0017057">
    <property type="term" value="F:6-phosphogluconolactonase activity"/>
    <property type="evidence" value="ECO:0007669"/>
    <property type="project" value="UniProtKB-UniRule"/>
</dbReference>
<reference evidence="9 10" key="1">
    <citation type="submission" date="2019-03" db="EMBL/GenBank/DDBJ databases">
        <title>Genomic Encyclopedia of Type Strains, Phase IV (KMG-IV): sequencing the most valuable type-strain genomes for metagenomic binning, comparative biology and taxonomic classification.</title>
        <authorList>
            <person name="Goeker M."/>
        </authorList>
    </citation>
    <scope>NUCLEOTIDE SEQUENCE [LARGE SCALE GENOMIC DNA]</scope>
    <source>
        <strain evidence="9 10">DSM 23344</strain>
    </source>
</reference>
<dbReference type="AlphaFoldDB" id="A0A4R2KUR5"/>
<name>A0A4R2KUR5_9GAMM</name>
<dbReference type="SUPFAM" id="SSF100950">
    <property type="entry name" value="NagB/RpiA/CoA transferase-like"/>
    <property type="match status" value="1"/>
</dbReference>
<comment type="pathway">
    <text evidence="3 7">Carbohydrate degradation; pentose phosphate pathway; D-ribulose 5-phosphate from D-glucose 6-phosphate (oxidative stage): step 2/3.</text>
</comment>
<evidence type="ECO:0000256" key="2">
    <source>
        <dbReference type="ARBA" id="ARBA00002681"/>
    </source>
</evidence>
<sequence length="242" mass="25312">MKGAIEVCAFPGQAELAPALAAAVADRLRTAIAARGRAVLAVSGGSTPVPFFVALQREVLDWRRVTITLVDERWVNADHPDSNAALVQRYLLQGGAAGAQFQPLKNGAATAAAGCDAISSQVSALFPLDVAVLGMGTDGHTASWFPGASNLEQALDRDYPGSCVALQPAAGGHERLSLSLAAVLSAAQLYLHVSGSEKWTVLERALLPGPVADLPVRALLRQSERPLQVCYAVQDKPARDDA</sequence>
<comment type="function">
    <text evidence="2 7">Hydrolysis of 6-phosphogluconolactone to 6-phosphogluconate.</text>
</comment>
<dbReference type="PANTHER" id="PTHR11054">
    <property type="entry name" value="6-PHOSPHOGLUCONOLACTONASE"/>
    <property type="match status" value="1"/>
</dbReference>
<dbReference type="Pfam" id="PF01182">
    <property type="entry name" value="Glucosamine_iso"/>
    <property type="match status" value="1"/>
</dbReference>
<evidence type="ECO:0000256" key="3">
    <source>
        <dbReference type="ARBA" id="ARBA00004961"/>
    </source>
</evidence>
<dbReference type="InterPro" id="IPR005900">
    <property type="entry name" value="6-phosphogluconolactonase_DevB"/>
</dbReference>
<dbReference type="Gene3D" id="3.40.50.1360">
    <property type="match status" value="1"/>
</dbReference>
<dbReference type="Proteomes" id="UP000294980">
    <property type="component" value="Unassembled WGS sequence"/>
</dbReference>
<evidence type="ECO:0000256" key="4">
    <source>
        <dbReference type="ARBA" id="ARBA00010662"/>
    </source>
</evidence>
<evidence type="ECO:0000256" key="5">
    <source>
        <dbReference type="ARBA" id="ARBA00013198"/>
    </source>
</evidence>
<keyword evidence="10" id="KW-1185">Reference proteome</keyword>
<comment type="caution">
    <text evidence="9">The sequence shown here is derived from an EMBL/GenBank/DDBJ whole genome shotgun (WGS) entry which is preliminary data.</text>
</comment>
<evidence type="ECO:0000256" key="1">
    <source>
        <dbReference type="ARBA" id="ARBA00000832"/>
    </source>
</evidence>
<evidence type="ECO:0000256" key="7">
    <source>
        <dbReference type="RuleBase" id="RU365095"/>
    </source>
</evidence>
<dbReference type="GO" id="GO:0006098">
    <property type="term" value="P:pentose-phosphate shunt"/>
    <property type="evidence" value="ECO:0007669"/>
    <property type="project" value="UniProtKB-UniPathway"/>
</dbReference>
<dbReference type="UniPathway" id="UPA00115">
    <property type="reaction ID" value="UER00409"/>
</dbReference>
<evidence type="ECO:0000313" key="10">
    <source>
        <dbReference type="Proteomes" id="UP000294980"/>
    </source>
</evidence>
<evidence type="ECO:0000256" key="6">
    <source>
        <dbReference type="ARBA" id="ARBA00020337"/>
    </source>
</evidence>
<feature type="domain" description="Glucosamine/galactosamine-6-phosphate isomerase" evidence="8">
    <location>
        <begin position="13"/>
        <end position="222"/>
    </location>
</feature>
<evidence type="ECO:0000313" key="9">
    <source>
        <dbReference type="EMBL" id="TCO77644.1"/>
    </source>
</evidence>
<dbReference type="NCBIfam" id="TIGR01198">
    <property type="entry name" value="pgl"/>
    <property type="match status" value="1"/>
</dbReference>
<keyword evidence="7" id="KW-0378">Hydrolase</keyword>
<gene>
    <name evidence="7" type="primary">pgl</name>
    <name evidence="9" type="ORF">EV688_102101</name>
</gene>
<dbReference type="InterPro" id="IPR006148">
    <property type="entry name" value="Glc/Gal-6P_isomerase"/>
</dbReference>
<comment type="catalytic activity">
    <reaction evidence="1 7">
        <text>6-phospho-D-glucono-1,5-lactone + H2O = 6-phospho-D-gluconate + H(+)</text>
        <dbReference type="Rhea" id="RHEA:12556"/>
        <dbReference type="ChEBI" id="CHEBI:15377"/>
        <dbReference type="ChEBI" id="CHEBI:15378"/>
        <dbReference type="ChEBI" id="CHEBI:57955"/>
        <dbReference type="ChEBI" id="CHEBI:58759"/>
        <dbReference type="EC" id="3.1.1.31"/>
    </reaction>
</comment>
<protein>
    <recommendedName>
        <fullName evidence="6 7">6-phosphogluconolactonase</fullName>
        <shortName evidence="7">6PGL</shortName>
        <ecNumber evidence="5 7">3.1.1.31</ecNumber>
    </recommendedName>
</protein>